<keyword evidence="1" id="KW-0812">Transmembrane</keyword>
<keyword evidence="1" id="KW-1133">Transmembrane helix</keyword>
<feature type="transmembrane region" description="Helical" evidence="1">
    <location>
        <begin position="206"/>
        <end position="231"/>
    </location>
</feature>
<dbReference type="EMBL" id="CP051480">
    <property type="protein sequence ID" value="QJG66243.1"/>
    <property type="molecule type" value="Genomic_DNA"/>
</dbReference>
<dbReference type="AlphaFoldDB" id="A0A858U4T6"/>
<feature type="transmembrane region" description="Helical" evidence="1">
    <location>
        <begin position="63"/>
        <end position="84"/>
    </location>
</feature>
<evidence type="ECO:0000256" key="1">
    <source>
        <dbReference type="SAM" id="Phobius"/>
    </source>
</evidence>
<sequence>MNTNFTVFDNTKILLRLSRSENWKKDITIKALLGFNIISVLSFIGILISDIVIFYGFDAKEAINIFTWQLLVKILLVFSIFMFNKFQVNRILSKKLMSCTNQDFSYCNCEGYYLVNRFINNQKLSRSYRLNKIFNLLLTISYLFVAIIPFIFRQQVFNDLERSATIFSIIYLVKLFLVDLICAYVINSNIFGKKNKFKVDAELGNFINYLYLFIYFIFYGSLWLFISYLTAFNILNGFSLISLYYAAVFTIPFFYVAKVINTLVLLRKDLSKTKYLLAFMPLFVLPEKSINE</sequence>
<dbReference type="KEGG" id="mphn:HGG64_00745"/>
<keyword evidence="1" id="KW-0472">Membrane</keyword>
<evidence type="ECO:0000313" key="2">
    <source>
        <dbReference type="EMBL" id="QJG66243.1"/>
    </source>
</evidence>
<name>A0A858U4T6_9MOLU</name>
<feature type="transmembrane region" description="Helical" evidence="1">
    <location>
        <begin position="243"/>
        <end position="266"/>
    </location>
</feature>
<accession>A0A858U4T6</accession>
<proteinExistence type="predicted"/>
<protein>
    <submittedName>
        <fullName evidence="2">Uncharacterized protein</fullName>
    </submittedName>
</protein>
<feature type="transmembrane region" description="Helical" evidence="1">
    <location>
        <begin position="164"/>
        <end position="186"/>
    </location>
</feature>
<gene>
    <name evidence="2" type="ORF">HGG64_00745</name>
</gene>
<organism evidence="2 3">
    <name type="scientific">Mycoplasma phocoeninasale</name>
    <dbReference type="NCBI Taxonomy" id="2726117"/>
    <lineage>
        <taxon>Bacteria</taxon>
        <taxon>Bacillati</taxon>
        <taxon>Mycoplasmatota</taxon>
        <taxon>Mollicutes</taxon>
        <taxon>Mycoplasmataceae</taxon>
        <taxon>Mycoplasma</taxon>
    </lineage>
</organism>
<dbReference type="Proteomes" id="UP000501728">
    <property type="component" value="Chromosome"/>
</dbReference>
<feature type="transmembrane region" description="Helical" evidence="1">
    <location>
        <begin position="133"/>
        <end position="152"/>
    </location>
</feature>
<reference evidence="2 3" key="1">
    <citation type="submission" date="2020-04" db="EMBL/GenBank/DDBJ databases">
        <title>Novel Mycoplasma species detected in Phocoena phocoena (harbor porpoise) from the USA.</title>
        <authorList>
            <person name="Volokhov D.V."/>
        </authorList>
    </citation>
    <scope>NUCLEOTIDE SEQUENCE [LARGE SCALE GENOMIC DNA]</scope>
    <source>
        <strain evidence="2 3">C264-NAS</strain>
    </source>
</reference>
<feature type="transmembrane region" description="Helical" evidence="1">
    <location>
        <begin position="32"/>
        <end position="57"/>
    </location>
</feature>
<evidence type="ECO:0000313" key="3">
    <source>
        <dbReference type="Proteomes" id="UP000501728"/>
    </source>
</evidence>
<dbReference type="RefSeq" id="WP_169580067.1">
    <property type="nucleotide sequence ID" value="NZ_CP051480.1"/>
</dbReference>
<keyword evidence="3" id="KW-1185">Reference proteome</keyword>